<evidence type="ECO:0000313" key="2">
    <source>
        <dbReference type="Proteomes" id="UP001239111"/>
    </source>
</evidence>
<keyword evidence="2" id="KW-1185">Reference proteome</keyword>
<dbReference type="Proteomes" id="UP001239111">
    <property type="component" value="Chromosome 2"/>
</dbReference>
<organism evidence="1 2">
    <name type="scientific">Eretmocerus hayati</name>
    <dbReference type="NCBI Taxonomy" id="131215"/>
    <lineage>
        <taxon>Eukaryota</taxon>
        <taxon>Metazoa</taxon>
        <taxon>Ecdysozoa</taxon>
        <taxon>Arthropoda</taxon>
        <taxon>Hexapoda</taxon>
        <taxon>Insecta</taxon>
        <taxon>Pterygota</taxon>
        <taxon>Neoptera</taxon>
        <taxon>Endopterygota</taxon>
        <taxon>Hymenoptera</taxon>
        <taxon>Apocrita</taxon>
        <taxon>Proctotrupomorpha</taxon>
        <taxon>Chalcidoidea</taxon>
        <taxon>Aphelinidae</taxon>
        <taxon>Aphelininae</taxon>
        <taxon>Eretmocerus</taxon>
    </lineage>
</organism>
<dbReference type="EMBL" id="CM056742">
    <property type="protein sequence ID" value="KAJ8674626.1"/>
    <property type="molecule type" value="Genomic_DNA"/>
</dbReference>
<evidence type="ECO:0000313" key="1">
    <source>
        <dbReference type="EMBL" id="KAJ8674626.1"/>
    </source>
</evidence>
<name>A0ACC2NUZ0_9HYME</name>
<accession>A0ACC2NUZ0</accession>
<sequence length="336" mass="38300">MLLLREEIDGETFLDLTLSELTTMKIKMGHAKKLLKFVREINESVVAVESSENNEARTVAYESDESRPKKRPMHKLSLSSIPDKDACPAKIPKESAKPSKDVTEQSKQPSCSKLVPEDNMADGVFSRFDTLREAILDHPQGEDVIEALDSDEIFVDDKRKALVRIICAELALVRGNYPKHESKVALAKALIKEIPRLKNEFSVFGFEHYYHPELRIGYIQTRLRNQQKTLPKSQKRYRIEPSPNKNIPGTKSSANNGNIPSLLSQEELEEKISRMLGLDETEGNKADINKLLSETFRNRQDWILGESPSVTAVLKKYPRLKGFDGYMFDQEFGRMF</sequence>
<reference evidence="1" key="1">
    <citation type="submission" date="2023-04" db="EMBL/GenBank/DDBJ databases">
        <title>A chromosome-level genome assembly of the parasitoid wasp Eretmocerus hayati.</title>
        <authorList>
            <person name="Zhong Y."/>
            <person name="Liu S."/>
            <person name="Liu Y."/>
        </authorList>
    </citation>
    <scope>NUCLEOTIDE SEQUENCE</scope>
    <source>
        <strain evidence="1">ZJU_SS_LIU_2023</strain>
    </source>
</reference>
<gene>
    <name evidence="1" type="ORF">QAD02_010412</name>
</gene>
<proteinExistence type="predicted"/>
<comment type="caution">
    <text evidence="1">The sequence shown here is derived from an EMBL/GenBank/DDBJ whole genome shotgun (WGS) entry which is preliminary data.</text>
</comment>
<protein>
    <submittedName>
        <fullName evidence="1">Uncharacterized protein</fullName>
    </submittedName>
</protein>